<gene>
    <name evidence="1" type="ORF">Cadr_000007680</name>
</gene>
<evidence type="ECO:0000313" key="1">
    <source>
        <dbReference type="EMBL" id="KAB1275938.1"/>
    </source>
</evidence>
<accession>A0A5N4DXN5</accession>
<proteinExistence type="predicted"/>
<comment type="caution">
    <text evidence="1">The sequence shown here is derived from an EMBL/GenBank/DDBJ whole genome shotgun (WGS) entry which is preliminary data.</text>
</comment>
<reference evidence="1 2" key="1">
    <citation type="journal article" date="2019" name="Mol. Ecol. Resour.">
        <title>Improving Illumina assemblies with Hi-C and long reads: an example with the North African dromedary.</title>
        <authorList>
            <person name="Elbers J.P."/>
            <person name="Rogers M.F."/>
            <person name="Perelman P.L."/>
            <person name="Proskuryakova A.A."/>
            <person name="Serdyukova N.A."/>
            <person name="Johnson W.E."/>
            <person name="Horin P."/>
            <person name="Corander J."/>
            <person name="Murphy D."/>
            <person name="Burger P.A."/>
        </authorList>
    </citation>
    <scope>NUCLEOTIDE SEQUENCE [LARGE SCALE GENOMIC DNA]</scope>
    <source>
        <strain evidence="1">Drom800</strain>
        <tissue evidence="1">Blood</tissue>
    </source>
</reference>
<protein>
    <submittedName>
        <fullName evidence="1">Rho GTPase-activating protein 20</fullName>
    </submittedName>
</protein>
<organism evidence="1 2">
    <name type="scientific">Camelus dromedarius</name>
    <name type="common">Dromedary</name>
    <name type="synonym">Arabian camel</name>
    <dbReference type="NCBI Taxonomy" id="9838"/>
    <lineage>
        <taxon>Eukaryota</taxon>
        <taxon>Metazoa</taxon>
        <taxon>Chordata</taxon>
        <taxon>Craniata</taxon>
        <taxon>Vertebrata</taxon>
        <taxon>Euteleostomi</taxon>
        <taxon>Mammalia</taxon>
        <taxon>Eutheria</taxon>
        <taxon>Laurasiatheria</taxon>
        <taxon>Artiodactyla</taxon>
        <taxon>Tylopoda</taxon>
        <taxon>Camelidae</taxon>
        <taxon>Camelus</taxon>
    </lineage>
</organism>
<dbReference type="PANTHER" id="PTHR23179:SF37">
    <property type="entry name" value="1700006A11RIK PROTEIN"/>
    <property type="match status" value="1"/>
</dbReference>
<dbReference type="Proteomes" id="UP000299084">
    <property type="component" value="Unassembled WGS sequence"/>
</dbReference>
<dbReference type="AlphaFoldDB" id="A0A5N4DXN5"/>
<dbReference type="PANTHER" id="PTHR23179">
    <property type="entry name" value="T-CELL ACTIVATION RHO GTPASE ACTIVATING PROTEIN-RELATED"/>
    <property type="match status" value="1"/>
</dbReference>
<dbReference type="Gene3D" id="1.10.555.10">
    <property type="entry name" value="Rho GTPase activation protein"/>
    <property type="match status" value="1"/>
</dbReference>
<dbReference type="GO" id="GO:0005096">
    <property type="term" value="F:GTPase activator activity"/>
    <property type="evidence" value="ECO:0007669"/>
    <property type="project" value="TreeGrafter"/>
</dbReference>
<name>A0A5N4DXN5_CAMDR</name>
<sequence length="270" mass="29786">MQTISLPWQCLYSSENRCAINKETDRQIVIRDLEVKWWILDVNEEGDTDLFAQNPYKNGSHISVVPTLMVPTRWVGLTTPIASSLNLYLLYLHTGHEHPHSIKISHLPATALLPQGPEDSASPSALLEAILLEKRSPEIQGQFVLKPRHPARSQQRRGEPLPLLRCLLLAHVSAPDTKLMHRAASPCRGAGTVQEMLSILNQKGPLTKCIFNKSASKISCRVLKEKLNSGDTVNMENESTVVLASVLKVGKRLALSAHKGTLKLYGGPSS</sequence>
<dbReference type="EMBL" id="JWIN03000007">
    <property type="protein sequence ID" value="KAB1275938.1"/>
    <property type="molecule type" value="Genomic_DNA"/>
</dbReference>
<evidence type="ECO:0000313" key="2">
    <source>
        <dbReference type="Proteomes" id="UP000299084"/>
    </source>
</evidence>
<dbReference type="InterPro" id="IPR008936">
    <property type="entry name" value="Rho_GTPase_activation_prot"/>
</dbReference>
<keyword evidence="2" id="KW-1185">Reference proteome</keyword>
<dbReference type="SUPFAM" id="SSF48350">
    <property type="entry name" value="GTPase activation domain, GAP"/>
    <property type="match status" value="1"/>
</dbReference>